<feature type="compositionally biased region" description="Polar residues" evidence="1">
    <location>
        <begin position="229"/>
        <end position="246"/>
    </location>
</feature>
<feature type="compositionally biased region" description="Low complexity" evidence="1">
    <location>
        <begin position="395"/>
        <end position="412"/>
    </location>
</feature>
<feature type="transmembrane region" description="Helical" evidence="2">
    <location>
        <begin position="21"/>
        <end position="43"/>
    </location>
</feature>
<feature type="transmembrane region" description="Helical" evidence="2">
    <location>
        <begin position="76"/>
        <end position="97"/>
    </location>
</feature>
<comment type="caution">
    <text evidence="4">The sequence shown here is derived from an EMBL/GenBank/DDBJ whole genome shotgun (WGS) entry which is preliminary data.</text>
</comment>
<keyword evidence="5" id="KW-1185">Reference proteome</keyword>
<dbReference type="EMBL" id="JBHSKM010000045">
    <property type="protein sequence ID" value="MFC5220032.1"/>
    <property type="molecule type" value="Genomic_DNA"/>
</dbReference>
<feature type="region of interest" description="Disordered" evidence="1">
    <location>
        <begin position="144"/>
        <end position="174"/>
    </location>
</feature>
<dbReference type="PANTHER" id="PTHR34700">
    <property type="entry name" value="POTASSIUM BINDING PROTEIN KBP"/>
    <property type="match status" value="1"/>
</dbReference>
<feature type="region of interest" description="Disordered" evidence="1">
    <location>
        <begin position="766"/>
        <end position="811"/>
    </location>
</feature>
<dbReference type="PANTHER" id="PTHR34700:SF4">
    <property type="entry name" value="PHAGE-LIKE ELEMENT PBSX PROTEIN XKDP"/>
    <property type="match status" value="1"/>
</dbReference>
<dbReference type="Proteomes" id="UP001596263">
    <property type="component" value="Unassembled WGS sequence"/>
</dbReference>
<dbReference type="InterPro" id="IPR005158">
    <property type="entry name" value="BTAD"/>
</dbReference>
<proteinExistence type="predicted"/>
<feature type="region of interest" description="Disordered" evidence="1">
    <location>
        <begin position="843"/>
        <end position="900"/>
    </location>
</feature>
<evidence type="ECO:0000313" key="4">
    <source>
        <dbReference type="EMBL" id="MFC5220032.1"/>
    </source>
</evidence>
<protein>
    <recommendedName>
        <fullName evidence="3">LysM domain-containing protein</fullName>
    </recommendedName>
</protein>
<sequence length="1147" mass="119897">MPHTPTPVRRRSLSGPRAVARGLFAFVALAALIVGVPALLLAVGTLPATVPTLDGAREVLLSPDDDGSGLLTTMTVAAWIAWLWLVVPVLIEIVAVLARRTTPRLPGMATGQRLAGFLLGSIVLASPAAAASAATPAVAATATHVPSADQAPSSRPSTVPAAERTATAGSAREFSVGAEDTTWWELAEQLLGDGTRYTELQRLNPEVPTTATVVPQGTTLRVPGDAQVGDQTPETGIRTQLASSTHDTPDNGGDGEAVTVEPGDSLSKIAAEELHDGSKWPELFEASRDTAQPHGLPKITNPNLIFPGQQVTMPGAASERPEHSREDTEDGSGAGRSTPPAPGDTEREPGASSGVGGSTAPSESATSGTETPAPSESSRPSEQPGQGQGGVTARPSSGSSASSAPESSGPSATDTPTAHASETPSSETPASSPAGQVLQLRMVLGAGALLAAAVTGALATRRMLQRRRRKPGETIALAAETSSAEAQLAAAAEPGGSARLDVALRTMAHQLEDEAPLPGLRAARIGARTLEVLPEDLALEPLGPFTSGQRGWWVLPGDAELLDEETAREVPAPYPGLVTLGSTDHGDLLLVNLAQMPALLLDGDPTRITEVCTSLAVEIGMSPWGSVVEVVAVGFGEDLPRLLPTSRIMHMREAVHALRDLSERLLELHQMPETSHHPYLLLCAASLDGDTAWQFADVIDKARIPVTLIAPAPAAVAHFPDAEILNAALDEPQQLAYVGTEITVQRLERAAYQQIVTALAVSGQPAAPAEGPWQEVPDEPEPEIASSPAVAQADDDDTGPDTGISHGASVSPVAPVTTVHSSNSIGDSTVFSALLAASADPAGLRLLPPSPPHEQDDAGKDQALAADSAEEEAPEESNRQLPEAENSGSPEAPEAHDLRAPEIRVLGPVEVDDVAATGHGPRIAHLAALLFFRPGRSADALCTDMDPLTPWSSSTLNARLRGLRSALGNDPAGDAYVPRRRTGEDPYRLSPAVRCDWTRFLQLAERALPQGPAGLPDLERALGLVRGRPFGSRPLPWAGPFQQEMITRIIDVAHTVATHRTPAGPYHDLTAARQAVATGLDADSSAELLYRDWMRIEHAAGNRSGLHTAITQVQQVNRSLDCDLEMETEQLINDLLHGTRSAPRKAL</sequence>
<dbReference type="InterPro" id="IPR018392">
    <property type="entry name" value="LysM"/>
</dbReference>
<dbReference type="CDD" id="cd00118">
    <property type="entry name" value="LysM"/>
    <property type="match status" value="1"/>
</dbReference>
<keyword evidence="2" id="KW-0472">Membrane</keyword>
<dbReference type="Gene3D" id="3.10.350.10">
    <property type="entry name" value="LysM domain"/>
    <property type="match status" value="1"/>
</dbReference>
<feature type="domain" description="LysM" evidence="3">
    <location>
        <begin position="256"/>
        <end position="313"/>
    </location>
</feature>
<dbReference type="RefSeq" id="WP_380864479.1">
    <property type="nucleotide sequence ID" value="NZ_JBHSKM010000045.1"/>
</dbReference>
<reference evidence="5" key="1">
    <citation type="journal article" date="2019" name="Int. J. Syst. Evol. Microbiol.">
        <title>The Global Catalogue of Microorganisms (GCM) 10K type strain sequencing project: providing services to taxonomists for standard genome sequencing and annotation.</title>
        <authorList>
            <consortium name="The Broad Institute Genomics Platform"/>
            <consortium name="The Broad Institute Genome Sequencing Center for Infectious Disease"/>
            <person name="Wu L."/>
            <person name="Ma J."/>
        </authorList>
    </citation>
    <scope>NUCLEOTIDE SEQUENCE [LARGE SCALE GENOMIC DNA]</scope>
    <source>
        <strain evidence="5">KCTC 42586</strain>
    </source>
</reference>
<accession>A0ABW0CY11</accession>
<dbReference type="SMART" id="SM01043">
    <property type="entry name" value="BTAD"/>
    <property type="match status" value="1"/>
</dbReference>
<feature type="transmembrane region" description="Helical" evidence="2">
    <location>
        <begin position="117"/>
        <end position="139"/>
    </location>
</feature>
<gene>
    <name evidence="4" type="ORF">ACFPQ9_40105</name>
</gene>
<feature type="region of interest" description="Disordered" evidence="1">
    <location>
        <begin position="292"/>
        <end position="433"/>
    </location>
</feature>
<feature type="compositionally biased region" description="Low complexity" evidence="1">
    <location>
        <begin position="420"/>
        <end position="433"/>
    </location>
</feature>
<evidence type="ECO:0000259" key="3">
    <source>
        <dbReference type="PROSITE" id="PS51782"/>
    </source>
</evidence>
<dbReference type="InterPro" id="IPR052196">
    <property type="entry name" value="Bact_Kbp"/>
</dbReference>
<keyword evidence="2" id="KW-0812">Transmembrane</keyword>
<name>A0ABW0CY11_STRCD</name>
<feature type="region of interest" description="Disordered" evidence="1">
    <location>
        <begin position="220"/>
        <end position="261"/>
    </location>
</feature>
<evidence type="ECO:0000313" key="5">
    <source>
        <dbReference type="Proteomes" id="UP001596263"/>
    </source>
</evidence>
<dbReference type="PROSITE" id="PS51782">
    <property type="entry name" value="LYSM"/>
    <property type="match status" value="1"/>
</dbReference>
<organism evidence="4 5">
    <name type="scientific">Streptomyces coerulescens</name>
    <dbReference type="NCBI Taxonomy" id="29304"/>
    <lineage>
        <taxon>Bacteria</taxon>
        <taxon>Bacillati</taxon>
        <taxon>Actinomycetota</taxon>
        <taxon>Actinomycetes</taxon>
        <taxon>Kitasatosporales</taxon>
        <taxon>Streptomycetaceae</taxon>
        <taxon>Streptomyces</taxon>
    </lineage>
</organism>
<evidence type="ECO:0000256" key="1">
    <source>
        <dbReference type="SAM" id="MobiDB-lite"/>
    </source>
</evidence>
<evidence type="ECO:0000256" key="2">
    <source>
        <dbReference type="SAM" id="Phobius"/>
    </source>
</evidence>
<dbReference type="InterPro" id="IPR036779">
    <property type="entry name" value="LysM_dom_sf"/>
</dbReference>
<feature type="compositionally biased region" description="Polar residues" evidence="1">
    <location>
        <begin position="359"/>
        <end position="385"/>
    </location>
</feature>
<keyword evidence="2" id="KW-1133">Transmembrane helix</keyword>